<dbReference type="RefSeq" id="WP_221875035.1">
    <property type="nucleotide sequence ID" value="NZ_JACWFH010000029.1"/>
</dbReference>
<keyword evidence="4 7" id="KW-0812">Transmembrane</keyword>
<dbReference type="InterPro" id="IPR000515">
    <property type="entry name" value="MetI-like"/>
</dbReference>
<name>A0ABS7K9C1_9BACI</name>
<feature type="domain" description="ABC transmembrane type-1" evidence="8">
    <location>
        <begin position="65"/>
        <end position="277"/>
    </location>
</feature>
<comment type="caution">
    <text evidence="9">The sequence shown here is derived from an EMBL/GenBank/DDBJ whole genome shotgun (WGS) entry which is preliminary data.</text>
</comment>
<evidence type="ECO:0000256" key="6">
    <source>
        <dbReference type="ARBA" id="ARBA00023136"/>
    </source>
</evidence>
<feature type="transmembrane region" description="Helical" evidence="7">
    <location>
        <begin position="148"/>
        <end position="172"/>
    </location>
</feature>
<keyword evidence="6 7" id="KW-0472">Membrane</keyword>
<dbReference type="Pfam" id="PF00528">
    <property type="entry name" value="BPD_transp_1"/>
    <property type="match status" value="1"/>
</dbReference>
<dbReference type="InterPro" id="IPR035906">
    <property type="entry name" value="MetI-like_sf"/>
</dbReference>
<proteinExistence type="inferred from homology"/>
<dbReference type="PANTHER" id="PTHR30193:SF41">
    <property type="entry name" value="DIACETYLCHITOBIOSE UPTAKE SYSTEM PERMEASE PROTEIN NGCF"/>
    <property type="match status" value="1"/>
</dbReference>
<protein>
    <submittedName>
        <fullName evidence="9">Sugar ABC transporter permease</fullName>
    </submittedName>
</protein>
<evidence type="ECO:0000256" key="7">
    <source>
        <dbReference type="RuleBase" id="RU363032"/>
    </source>
</evidence>
<evidence type="ECO:0000256" key="3">
    <source>
        <dbReference type="ARBA" id="ARBA00022475"/>
    </source>
</evidence>
<accession>A0ABS7K9C1</accession>
<keyword evidence="2 7" id="KW-0813">Transport</keyword>
<feature type="transmembrane region" description="Helical" evidence="7">
    <location>
        <begin position="65"/>
        <end position="91"/>
    </location>
</feature>
<organism evidence="9 10">
    <name type="scientific">Mesobacillus maritimus</name>
    <dbReference type="NCBI Taxonomy" id="1643336"/>
    <lineage>
        <taxon>Bacteria</taxon>
        <taxon>Bacillati</taxon>
        <taxon>Bacillota</taxon>
        <taxon>Bacilli</taxon>
        <taxon>Bacillales</taxon>
        <taxon>Bacillaceae</taxon>
        <taxon>Mesobacillus</taxon>
    </lineage>
</organism>
<evidence type="ECO:0000259" key="8">
    <source>
        <dbReference type="PROSITE" id="PS50928"/>
    </source>
</evidence>
<reference evidence="9 10" key="1">
    <citation type="submission" date="2020-07" db="EMBL/GenBank/DDBJ databases">
        <title>Fungal Genomes of the International Space Station.</title>
        <authorList>
            <person name="Seuylemezian A."/>
            <person name="Singh N.K."/>
            <person name="Wood J."/>
            <person name="Venkateswaran K."/>
        </authorList>
    </citation>
    <scope>NUCLEOTIDE SEQUENCE [LARGE SCALE GENOMIC DNA]</scope>
    <source>
        <strain evidence="9 10">PL-B2</strain>
    </source>
</reference>
<comment type="subcellular location">
    <subcellularLocation>
        <location evidence="1 7">Cell membrane</location>
        <topology evidence="1 7">Multi-pass membrane protein</topology>
    </subcellularLocation>
</comment>
<sequence>MGNRSLSFWLFLTPVLVGLGLVVIVPLIYGTYYSFTDWNGLTASQFVGFEHYINLFQDKAFLNSIWFTIKFSFVTIILLNVIGLGFALLVTQKLKTSNLLRTVFFMPNMIGGLILGFIWQFIFINVFSDVGEALGIEGLQGWLSTTGTGFWGLVILTCWQMAGYIMIIYIAYLQNIPGELVEAAKIDGANSFQRFKNITFPLVAPAFTVSMFLTLSNSFKIYDQNLSLTNGGPYESTQMVAMEIVKTAFSANEMAYGQAKAVVFFIMVAAIALTQVYYNKKREVDL</sequence>
<keyword evidence="3" id="KW-1003">Cell membrane</keyword>
<comment type="similarity">
    <text evidence="7">Belongs to the binding-protein-dependent transport system permease family.</text>
</comment>
<feature type="transmembrane region" description="Helical" evidence="7">
    <location>
        <begin position="198"/>
        <end position="219"/>
    </location>
</feature>
<feature type="transmembrane region" description="Helical" evidence="7">
    <location>
        <begin position="7"/>
        <end position="29"/>
    </location>
</feature>
<dbReference type="PANTHER" id="PTHR30193">
    <property type="entry name" value="ABC TRANSPORTER PERMEASE PROTEIN"/>
    <property type="match status" value="1"/>
</dbReference>
<gene>
    <name evidence="9" type="ORF">H0185_18785</name>
</gene>
<evidence type="ECO:0000256" key="4">
    <source>
        <dbReference type="ARBA" id="ARBA00022692"/>
    </source>
</evidence>
<dbReference type="CDD" id="cd06261">
    <property type="entry name" value="TM_PBP2"/>
    <property type="match status" value="1"/>
</dbReference>
<feature type="transmembrane region" description="Helical" evidence="7">
    <location>
        <begin position="103"/>
        <end position="128"/>
    </location>
</feature>
<keyword evidence="10" id="KW-1185">Reference proteome</keyword>
<keyword evidence="5 7" id="KW-1133">Transmembrane helix</keyword>
<dbReference type="Proteomes" id="UP000769780">
    <property type="component" value="Unassembled WGS sequence"/>
</dbReference>
<evidence type="ECO:0000313" key="9">
    <source>
        <dbReference type="EMBL" id="MBY0098815.1"/>
    </source>
</evidence>
<dbReference type="SUPFAM" id="SSF161098">
    <property type="entry name" value="MetI-like"/>
    <property type="match status" value="1"/>
</dbReference>
<evidence type="ECO:0000256" key="2">
    <source>
        <dbReference type="ARBA" id="ARBA00022448"/>
    </source>
</evidence>
<evidence type="ECO:0000256" key="1">
    <source>
        <dbReference type="ARBA" id="ARBA00004651"/>
    </source>
</evidence>
<feature type="transmembrane region" description="Helical" evidence="7">
    <location>
        <begin position="261"/>
        <end position="278"/>
    </location>
</feature>
<evidence type="ECO:0000256" key="5">
    <source>
        <dbReference type="ARBA" id="ARBA00022989"/>
    </source>
</evidence>
<dbReference type="InterPro" id="IPR051393">
    <property type="entry name" value="ABC_transporter_permease"/>
</dbReference>
<evidence type="ECO:0000313" key="10">
    <source>
        <dbReference type="Proteomes" id="UP000769780"/>
    </source>
</evidence>
<dbReference type="Gene3D" id="1.10.3720.10">
    <property type="entry name" value="MetI-like"/>
    <property type="match status" value="1"/>
</dbReference>
<dbReference type="PROSITE" id="PS50928">
    <property type="entry name" value="ABC_TM1"/>
    <property type="match status" value="1"/>
</dbReference>
<dbReference type="EMBL" id="JACWFH010000029">
    <property type="protein sequence ID" value="MBY0098815.1"/>
    <property type="molecule type" value="Genomic_DNA"/>
</dbReference>